<sequence>MTNQPAEFVRLTVDRSSVAMGDDTESHVQFWAMPAAATVDDLLVSLAEGFLPPMGTWQVHLEPDDPSRRRAVGLIWPRSPERGGTQLCRTAYRPAALGQLARDSELSVRAEYLSDGAAQPAPISAVVARAGYTGARPTVLGTQARADALIDRREYAAIRAQAKDVAGVRRAWIRDHLLSRASPPPGAEAFVAQHFHALGTLLCNASMAIAGELLGLEGEIDGAAAVRRTGRPAIATLAMVIAAFEWGLDRDGHWPSSDRAHLSAYLDFLQACGYRLSEVEQLIADRARSPEQLTAEQARVRELRNAEYNLTRNHTFGLMDHQVYTQLLAPVVNELTGLGERPEPRTCEPDCALGRR</sequence>
<proteinExistence type="predicted"/>
<dbReference type="RefSeq" id="WP_316514518.1">
    <property type="nucleotide sequence ID" value="NZ_OY726395.1"/>
</dbReference>
<evidence type="ECO:0000313" key="1">
    <source>
        <dbReference type="EMBL" id="CAJ1580078.1"/>
    </source>
</evidence>
<protein>
    <submittedName>
        <fullName evidence="1">Uncharacterized protein</fullName>
    </submittedName>
</protein>
<organism evidence="1 2">
    <name type="scientific">[Mycobacterium] wendilense</name>
    <dbReference type="NCBI Taxonomy" id="3064284"/>
    <lineage>
        <taxon>Bacteria</taxon>
        <taxon>Bacillati</taxon>
        <taxon>Actinomycetota</taxon>
        <taxon>Actinomycetes</taxon>
        <taxon>Mycobacteriales</taxon>
        <taxon>Mycobacteriaceae</taxon>
        <taxon>Mycolicibacter</taxon>
    </lineage>
</organism>
<accession>A0ABN9NUT3</accession>
<evidence type="ECO:0000313" key="2">
    <source>
        <dbReference type="Proteomes" id="UP001190466"/>
    </source>
</evidence>
<dbReference type="EMBL" id="OY726395">
    <property type="protein sequence ID" value="CAJ1580078.1"/>
    <property type="molecule type" value="Genomic_DNA"/>
</dbReference>
<reference evidence="1 2" key="1">
    <citation type="submission" date="2023-08" db="EMBL/GenBank/DDBJ databases">
        <authorList>
            <person name="Folkvardsen B D."/>
            <person name="Norman A."/>
        </authorList>
    </citation>
    <scope>NUCLEOTIDE SEQUENCE [LARGE SCALE GENOMIC DNA]</scope>
    <source>
        <strain evidence="1 2">Mu0050</strain>
    </source>
</reference>
<keyword evidence="2" id="KW-1185">Reference proteome</keyword>
<dbReference type="Proteomes" id="UP001190466">
    <property type="component" value="Chromosome"/>
</dbReference>
<name>A0ABN9NUT3_9MYCO</name>
<gene>
    <name evidence="1" type="ORF">MU0050_000834</name>
</gene>